<evidence type="ECO:0000313" key="2">
    <source>
        <dbReference type="Proteomes" id="UP000494329"/>
    </source>
</evidence>
<reference evidence="1 2" key="1">
    <citation type="submission" date="2020-04" db="EMBL/GenBank/DDBJ databases">
        <authorList>
            <person name="De Canck E."/>
        </authorList>
    </citation>
    <scope>NUCLEOTIDE SEQUENCE [LARGE SCALE GENOMIC DNA]</scope>
    <source>
        <strain evidence="1 2">LMG 29739</strain>
    </source>
</reference>
<accession>A0A6J5DZ89</accession>
<dbReference type="EMBL" id="CADIKF010000022">
    <property type="protein sequence ID" value="CAB3759017.1"/>
    <property type="molecule type" value="Genomic_DNA"/>
</dbReference>
<dbReference type="RefSeq" id="WP_175111758.1">
    <property type="nucleotide sequence ID" value="NZ_CADIKF010000022.1"/>
</dbReference>
<keyword evidence="2" id="KW-1185">Reference proteome</keyword>
<protein>
    <submittedName>
        <fullName evidence="1">Uncharacterized protein</fullName>
    </submittedName>
</protein>
<name>A0A6J5DZ89_9BURK</name>
<sequence length="116" mass="12998">MTKPITLESLQSLTHDQLARRLILLNRVNATAMENAERFSDEAAKIAALARAIRRPGVSLVDRVAMLETVVQLAHHAETEAALDRQCIEYFCNCPPDEWDVIEQQINGAFDPATMH</sequence>
<dbReference type="AlphaFoldDB" id="A0A6J5DZ89"/>
<organism evidence="1 2">
    <name type="scientific">Paraburkholderia solisilvae</name>
    <dbReference type="NCBI Taxonomy" id="624376"/>
    <lineage>
        <taxon>Bacteria</taxon>
        <taxon>Pseudomonadati</taxon>
        <taxon>Pseudomonadota</taxon>
        <taxon>Betaproteobacteria</taxon>
        <taxon>Burkholderiales</taxon>
        <taxon>Burkholderiaceae</taxon>
        <taxon>Paraburkholderia</taxon>
    </lineage>
</organism>
<evidence type="ECO:0000313" key="1">
    <source>
        <dbReference type="EMBL" id="CAB3759017.1"/>
    </source>
</evidence>
<gene>
    <name evidence="1" type="ORF">LMG29739_03053</name>
</gene>
<dbReference type="Proteomes" id="UP000494329">
    <property type="component" value="Unassembled WGS sequence"/>
</dbReference>
<proteinExistence type="predicted"/>